<dbReference type="Pfam" id="PF00188">
    <property type="entry name" value="CAP"/>
    <property type="match status" value="2"/>
</dbReference>
<evidence type="ECO:0000313" key="5">
    <source>
        <dbReference type="Proteomes" id="UP001177023"/>
    </source>
</evidence>
<evidence type="ECO:0000256" key="2">
    <source>
        <dbReference type="SAM" id="SignalP"/>
    </source>
</evidence>
<reference evidence="4" key="1">
    <citation type="submission" date="2023-06" db="EMBL/GenBank/DDBJ databases">
        <authorList>
            <person name="Delattre M."/>
        </authorList>
    </citation>
    <scope>NUCLEOTIDE SEQUENCE</scope>
    <source>
        <strain evidence="4">AF72</strain>
    </source>
</reference>
<accession>A0AA36C987</accession>
<dbReference type="CDD" id="cd05380">
    <property type="entry name" value="CAP_euk"/>
    <property type="match status" value="6"/>
</dbReference>
<feature type="chain" id="PRO_5041259418" description="SCP domain-containing protein" evidence="2">
    <location>
        <begin position="17"/>
        <end position="1283"/>
    </location>
</feature>
<dbReference type="EMBL" id="CATQJA010000905">
    <property type="protein sequence ID" value="CAJ0564745.1"/>
    <property type="molecule type" value="Genomic_DNA"/>
</dbReference>
<dbReference type="Proteomes" id="UP001177023">
    <property type="component" value="Unassembled WGS sequence"/>
</dbReference>
<keyword evidence="2" id="KW-0732">Signal</keyword>
<dbReference type="SUPFAM" id="SSF55797">
    <property type="entry name" value="PR-1-like"/>
    <property type="match status" value="7"/>
</dbReference>
<dbReference type="InterPro" id="IPR014044">
    <property type="entry name" value="CAP_dom"/>
</dbReference>
<keyword evidence="5" id="KW-1185">Reference proteome</keyword>
<evidence type="ECO:0000259" key="3">
    <source>
        <dbReference type="SMART" id="SM00198"/>
    </source>
</evidence>
<organism evidence="4 5">
    <name type="scientific">Mesorhabditis spiculigera</name>
    <dbReference type="NCBI Taxonomy" id="96644"/>
    <lineage>
        <taxon>Eukaryota</taxon>
        <taxon>Metazoa</taxon>
        <taxon>Ecdysozoa</taxon>
        <taxon>Nematoda</taxon>
        <taxon>Chromadorea</taxon>
        <taxon>Rhabditida</taxon>
        <taxon>Rhabditina</taxon>
        <taxon>Rhabditomorpha</taxon>
        <taxon>Rhabditoidea</taxon>
        <taxon>Rhabditidae</taxon>
        <taxon>Mesorhabditinae</taxon>
        <taxon>Mesorhabditis</taxon>
    </lineage>
</organism>
<feature type="domain" description="SCP" evidence="3">
    <location>
        <begin position="242"/>
        <end position="409"/>
    </location>
</feature>
<proteinExistence type="predicted"/>
<feature type="non-terminal residue" evidence="4">
    <location>
        <position position="1283"/>
    </location>
</feature>
<dbReference type="SMART" id="SM00198">
    <property type="entry name" value="SCP"/>
    <property type="match status" value="3"/>
</dbReference>
<name>A0AA36C987_9BILA</name>
<protein>
    <recommendedName>
        <fullName evidence="3">SCP domain-containing protein</fullName>
    </recommendedName>
</protein>
<sequence>MRYLLPFLQAIILSSALKLTNRKRCHADIYDEFRWTAIYRMNFYREMLAQGMAPNKTDKLPGAQNMYKLWYDCALEDFAYNLTSACGDLEYPINSMFFASFNSTPMPDAAAPGILGSWITEHVAITQIFGIAADVRVTWSTRHWSLLATGRRTRVGCSYKMDCNASQSMGTSEPYFCHVVCIFDTYPADIGQSAYEVGPKCTRDSECTTYAGSTCDVGRGLCEFHGDSANVQCPAKVSNMIDPQRQLIAANHNYRRSTVARGYEQGDHGAELPPAKRMTKIVMHPDSSEFCFQKYSCEAEKSAQEWASQCIAAHSPNRNNTGENLYFFPDSQKASDIALLEATLQWWGEVERFAVGPDGNLTVPVWAQGLGNYTQMIWQETTEVGCAWAHCPDFTSVVCHYKPAGNQMYQLIYEPGPACQTDEDCGSGRTCIVSDEFRQTALYRFNFYREMLAYGIAPNQTGALPGAKNMYKLASFESAMYLDRKTLASAPDILTAMITGHIKEAQTYGVAAEAKVTINTINWGQYATGRRTRVGCSYRMKCRAKNPMRPFRYYMACVFDTSASSYGDPAYEAGSKCAQDSDCTTYPGSSCDAARGLCEYDGTVINPQCPKAAYSLTGTQRDLVVNTHNQLRSSLALGNEPDRAGFNAPPARRMTKMRYSCEAEKSVYKWTTPCPASDFLKRNNTGENTYYRAGYVEPVDALKEAIVLSSSMKLSDDKNCRPEVTEDFRTAAVERLNLYRQMLAQEMAPNKDGWLPGAKNMYKIWYDCSLEDIAYQFTSTCGKLAVTPPNTVWMSGYLALDDISRLPSILQSMMRYYIAEATTVGFAADWVNVSTETSSWAELATGRRTRIGCAYNLNCPALGYLMACVFDTRAADIGELAYQVGDGCATDSDCTTYPGSKCDAARSLCEYKYSDARVNSKCPGTTSMMTDAQRDLVLDWHNHLRSGLARGVADVAFGYAPTAKRMTKMTYSCGAEKTAYEVASRCYYSQSTNKGENVYINSFSYQDPADALNEAIQSWWKESSSVSSMSFPNLTDSTLISARHFSQMAWQETTEVGCAWAHCVSFTYVVCHYRPPGNELYRLVYEPGPPCKTDADCGSRRKCLVNEGLCQQCPGPKSKVTDAQRDLVLGWHNLFRSKLAKGNAPDKDGGNAPPARRMTKMKYSCGAEQSAQEWASECKFGSSPDRKDTGENVFSIDDNATDPERCQQCTAAMLTKDPASPPNVFAITSDEWDAGAQGTTQGAAGTSSVSDTLTCAGNGQQWLVTHQDGGQSGVSRVECSVEA</sequence>
<feature type="domain" description="SCP" evidence="3">
    <location>
        <begin position="1122"/>
        <end position="1261"/>
    </location>
</feature>
<evidence type="ECO:0000313" key="4">
    <source>
        <dbReference type="EMBL" id="CAJ0564745.1"/>
    </source>
</evidence>
<gene>
    <name evidence="4" type="ORF">MSPICULIGERA_LOCUS3416</name>
</gene>
<feature type="domain" description="SCP" evidence="3">
    <location>
        <begin position="932"/>
        <end position="1081"/>
    </location>
</feature>
<dbReference type="PRINTS" id="PR00837">
    <property type="entry name" value="V5TPXLIKE"/>
</dbReference>
<feature type="signal peptide" evidence="2">
    <location>
        <begin position="1"/>
        <end position="16"/>
    </location>
</feature>
<dbReference type="InterPro" id="IPR001283">
    <property type="entry name" value="CRISP-related"/>
</dbReference>
<dbReference type="Gene3D" id="3.40.33.10">
    <property type="entry name" value="CAP"/>
    <property type="match status" value="7"/>
</dbReference>
<comment type="caution">
    <text evidence="4">The sequence shown here is derived from an EMBL/GenBank/DDBJ whole genome shotgun (WGS) entry which is preliminary data.</text>
</comment>
<evidence type="ECO:0000256" key="1">
    <source>
        <dbReference type="SAM" id="MobiDB-lite"/>
    </source>
</evidence>
<dbReference type="PANTHER" id="PTHR10334">
    <property type="entry name" value="CYSTEINE-RICH SECRETORY PROTEIN-RELATED"/>
    <property type="match status" value="1"/>
</dbReference>
<feature type="region of interest" description="Disordered" evidence="1">
    <location>
        <begin position="1179"/>
        <end position="1199"/>
    </location>
</feature>
<dbReference type="InterPro" id="IPR035940">
    <property type="entry name" value="CAP_sf"/>
</dbReference>